<feature type="transmembrane region" description="Helical" evidence="5">
    <location>
        <begin position="183"/>
        <end position="208"/>
    </location>
</feature>
<dbReference type="InterPro" id="IPR001807">
    <property type="entry name" value="ClC"/>
</dbReference>
<dbReference type="GO" id="GO:0015108">
    <property type="term" value="F:chloride transmembrane transporter activity"/>
    <property type="evidence" value="ECO:0007669"/>
    <property type="project" value="InterPro"/>
</dbReference>
<feature type="transmembrane region" description="Helical" evidence="5">
    <location>
        <begin position="312"/>
        <end position="329"/>
    </location>
</feature>
<keyword evidence="7" id="KW-1185">Reference proteome</keyword>
<dbReference type="GO" id="GO:0016020">
    <property type="term" value="C:membrane"/>
    <property type="evidence" value="ECO:0007669"/>
    <property type="project" value="UniProtKB-SubCell"/>
</dbReference>
<organism evidence="6 7">
    <name type="scientific">Planctopirus ephydatiae</name>
    <dbReference type="NCBI Taxonomy" id="2528019"/>
    <lineage>
        <taxon>Bacteria</taxon>
        <taxon>Pseudomonadati</taxon>
        <taxon>Planctomycetota</taxon>
        <taxon>Planctomycetia</taxon>
        <taxon>Planctomycetales</taxon>
        <taxon>Planctomycetaceae</taxon>
        <taxon>Planctopirus</taxon>
    </lineage>
</organism>
<sequence length="438" mass="46517">MNTRRDFIIEHALLLLRWLLTSVMLSVTVGSASALFLWLLDLATKTQQSSPYWLWSLPFWGAITAWLYLFFGREAGQGNNLVIAEIQHPMKGLPWFMAPLIVLATIFTHLGGGSAGREGTAVQMGAGLAGIWAHWTKPWLGEDYREILLMGVAAGFGGVFGTPVAGAIFAAEVLSVGRLPTSAILPCLLASCGADFVCTTVGGTHLHYPVDWAELNPSGWLHRLGIVGLITLLGVVAGLVAKGFSEGLHLAGRWYARFLPNPIRRIAIGSLVVVLVAEFVVGRDYLGLGTTNLNPHAVTIGSCFRAGGAHDWSWLCKLLLTILTLACGLKGGEVTPLFFIGAALGNVLAVRTGLLPVDVAAALGFVAVFSAATNAPLASSVLAIELFGPDRIEYVFAACFSAWLVAGGSSIYSTQHPGWGKMLKQTAGNHPLDTNTST</sequence>
<dbReference type="SUPFAM" id="SSF81340">
    <property type="entry name" value="Clc chloride channel"/>
    <property type="match status" value="1"/>
</dbReference>
<comment type="subcellular location">
    <subcellularLocation>
        <location evidence="1">Membrane</location>
        <topology evidence="1">Multi-pass membrane protein</topology>
    </subcellularLocation>
</comment>
<dbReference type="InterPro" id="IPR014743">
    <property type="entry name" value="Cl-channel_core"/>
</dbReference>
<dbReference type="KEGG" id="peh:Spb1_31510"/>
<evidence type="ECO:0000256" key="1">
    <source>
        <dbReference type="ARBA" id="ARBA00004141"/>
    </source>
</evidence>
<keyword evidence="2 5" id="KW-0812">Transmembrane</keyword>
<feature type="transmembrane region" description="Helical" evidence="5">
    <location>
        <begin position="147"/>
        <end position="171"/>
    </location>
</feature>
<evidence type="ECO:0000256" key="2">
    <source>
        <dbReference type="ARBA" id="ARBA00022692"/>
    </source>
</evidence>
<dbReference type="RefSeq" id="WP_145301733.1">
    <property type="nucleotide sequence ID" value="NZ_CP036299.1"/>
</dbReference>
<keyword evidence="3 5" id="KW-1133">Transmembrane helix</keyword>
<dbReference type="Pfam" id="PF00654">
    <property type="entry name" value="Voltage_CLC"/>
    <property type="match status" value="1"/>
</dbReference>
<dbReference type="Proteomes" id="UP000315349">
    <property type="component" value="Chromosome"/>
</dbReference>
<feature type="transmembrane region" description="Helical" evidence="5">
    <location>
        <begin position="262"/>
        <end position="281"/>
    </location>
</feature>
<dbReference type="AlphaFoldDB" id="A0A518GRI0"/>
<evidence type="ECO:0000256" key="4">
    <source>
        <dbReference type="ARBA" id="ARBA00023136"/>
    </source>
</evidence>
<accession>A0A518GRI0</accession>
<dbReference type="Gene3D" id="1.10.3080.10">
    <property type="entry name" value="Clc chloride channel"/>
    <property type="match status" value="1"/>
</dbReference>
<feature type="transmembrane region" description="Helical" evidence="5">
    <location>
        <begin position="92"/>
        <end position="110"/>
    </location>
</feature>
<evidence type="ECO:0000313" key="6">
    <source>
        <dbReference type="EMBL" id="QDV31208.1"/>
    </source>
</evidence>
<reference evidence="6 7" key="1">
    <citation type="submission" date="2019-02" db="EMBL/GenBank/DDBJ databases">
        <title>Deep-cultivation of Planctomycetes and their phenomic and genomic characterization uncovers novel biology.</title>
        <authorList>
            <person name="Wiegand S."/>
            <person name="Jogler M."/>
            <person name="Boedeker C."/>
            <person name="Pinto D."/>
            <person name="Vollmers J."/>
            <person name="Rivas-Marin E."/>
            <person name="Kohn T."/>
            <person name="Peeters S.H."/>
            <person name="Heuer A."/>
            <person name="Rast P."/>
            <person name="Oberbeckmann S."/>
            <person name="Bunk B."/>
            <person name="Jeske O."/>
            <person name="Meyerdierks A."/>
            <person name="Storesund J.E."/>
            <person name="Kallscheuer N."/>
            <person name="Luecker S."/>
            <person name="Lage O.M."/>
            <person name="Pohl T."/>
            <person name="Merkel B.J."/>
            <person name="Hornburger P."/>
            <person name="Mueller R.-W."/>
            <person name="Bruemmer F."/>
            <person name="Labrenz M."/>
            <person name="Spormann A.M."/>
            <person name="Op den Camp H."/>
            <person name="Overmann J."/>
            <person name="Amann R."/>
            <person name="Jetten M.S.M."/>
            <person name="Mascher T."/>
            <person name="Medema M.H."/>
            <person name="Devos D.P."/>
            <person name="Kaster A.-K."/>
            <person name="Ovreas L."/>
            <person name="Rohde M."/>
            <person name="Galperin M.Y."/>
            <person name="Jogler C."/>
        </authorList>
    </citation>
    <scope>NUCLEOTIDE SEQUENCE [LARGE SCALE GENOMIC DNA]</scope>
    <source>
        <strain evidence="6 7">Spb1</strain>
    </source>
</reference>
<name>A0A518GRI0_9PLAN</name>
<feature type="transmembrane region" description="Helical" evidence="5">
    <location>
        <begin position="394"/>
        <end position="412"/>
    </location>
</feature>
<evidence type="ECO:0000256" key="5">
    <source>
        <dbReference type="SAM" id="Phobius"/>
    </source>
</evidence>
<keyword evidence="4 5" id="KW-0472">Membrane</keyword>
<protein>
    <submittedName>
        <fullName evidence="6">Putative voltage-gated ClC-type chloride channel ClcB</fullName>
    </submittedName>
</protein>
<evidence type="ECO:0000256" key="3">
    <source>
        <dbReference type="ARBA" id="ARBA00022989"/>
    </source>
</evidence>
<gene>
    <name evidence="6" type="ORF">Spb1_31510</name>
</gene>
<dbReference type="OrthoDB" id="9767361at2"/>
<dbReference type="PANTHER" id="PTHR43427">
    <property type="entry name" value="CHLORIDE CHANNEL PROTEIN CLC-E"/>
    <property type="match status" value="1"/>
</dbReference>
<proteinExistence type="predicted"/>
<evidence type="ECO:0000313" key="7">
    <source>
        <dbReference type="Proteomes" id="UP000315349"/>
    </source>
</evidence>
<dbReference type="InterPro" id="IPR050368">
    <property type="entry name" value="ClC-type_chloride_channel"/>
</dbReference>
<dbReference type="PANTHER" id="PTHR43427:SF12">
    <property type="entry name" value="CHLORIDE TRANSPORTER"/>
    <property type="match status" value="1"/>
</dbReference>
<feature type="transmembrane region" description="Helical" evidence="5">
    <location>
        <begin position="52"/>
        <end position="71"/>
    </location>
</feature>
<feature type="transmembrane region" description="Helical" evidence="5">
    <location>
        <begin position="220"/>
        <end position="241"/>
    </location>
</feature>
<feature type="transmembrane region" description="Helical" evidence="5">
    <location>
        <begin position="12"/>
        <end position="40"/>
    </location>
</feature>
<dbReference type="PRINTS" id="PR00762">
    <property type="entry name" value="CLCHANNEL"/>
</dbReference>
<dbReference type="EMBL" id="CP036299">
    <property type="protein sequence ID" value="QDV31208.1"/>
    <property type="molecule type" value="Genomic_DNA"/>
</dbReference>